<evidence type="ECO:0000256" key="1">
    <source>
        <dbReference type="ARBA" id="ARBA00022679"/>
    </source>
</evidence>
<dbReference type="PANTHER" id="PTHR44068">
    <property type="entry name" value="ZGC:194242"/>
    <property type="match status" value="1"/>
</dbReference>
<keyword evidence="3" id="KW-0489">Methyltransferase</keyword>
<feature type="domain" description="Methyltransferase type 11" evidence="2">
    <location>
        <begin position="42"/>
        <end position="138"/>
    </location>
</feature>
<comment type="caution">
    <text evidence="3">The sequence shown here is derived from an EMBL/GenBank/DDBJ whole genome shotgun (WGS) entry which is preliminary data.</text>
</comment>
<dbReference type="EMBL" id="LNQE01000253">
    <property type="protein sequence ID" value="KUG28176.1"/>
    <property type="molecule type" value="Genomic_DNA"/>
</dbReference>
<dbReference type="PANTHER" id="PTHR44068:SF11">
    <property type="entry name" value="GERANYL DIPHOSPHATE 2-C-METHYLTRANSFERASE"/>
    <property type="match status" value="1"/>
</dbReference>
<reference evidence="3" key="1">
    <citation type="journal article" date="2015" name="Proc. Natl. Acad. Sci. U.S.A.">
        <title>Networks of energetic and metabolic interactions define dynamics in microbial communities.</title>
        <authorList>
            <person name="Embree M."/>
            <person name="Liu J.K."/>
            <person name="Al-Bassam M.M."/>
            <person name="Zengler K."/>
        </authorList>
    </citation>
    <scope>NUCLEOTIDE SEQUENCE</scope>
</reference>
<gene>
    <name evidence="3" type="ORF">ASZ90_001959</name>
</gene>
<dbReference type="Gene3D" id="6.10.140.1580">
    <property type="match status" value="2"/>
</dbReference>
<dbReference type="AlphaFoldDB" id="A0A0W8G4U3"/>
<keyword evidence="1 3" id="KW-0808">Transferase</keyword>
<accession>A0A0W8G4U3</accession>
<dbReference type="CDD" id="cd02440">
    <property type="entry name" value="AdoMet_MTases"/>
    <property type="match status" value="1"/>
</dbReference>
<dbReference type="InterPro" id="IPR050447">
    <property type="entry name" value="Erg6_SMT_methyltransf"/>
</dbReference>
<evidence type="ECO:0000259" key="2">
    <source>
        <dbReference type="Pfam" id="PF08241"/>
    </source>
</evidence>
<name>A0A0W8G4U3_9ZZZZ</name>
<dbReference type="GO" id="GO:0008757">
    <property type="term" value="F:S-adenosylmethionine-dependent methyltransferase activity"/>
    <property type="evidence" value="ECO:0007669"/>
    <property type="project" value="InterPro"/>
</dbReference>
<dbReference type="Pfam" id="PF08241">
    <property type="entry name" value="Methyltransf_11"/>
    <property type="match status" value="1"/>
</dbReference>
<dbReference type="Gene3D" id="3.40.50.150">
    <property type="entry name" value="Vaccinia Virus protein VP39"/>
    <property type="match status" value="1"/>
</dbReference>
<sequence>MSGTGYVHGYGKREAERLLDQAGGLAGLLHHDTGYPPGATVLEAGCGVGAQTVILAEKSPGAEIISVDISPDSLARAEAAVSEAGYSNVRFRQADITRLPFPDDSFDHVFVCFVLEHLPDPMAALTELLRVLRNGGSITVIEGDHGSCYFHPETPAARTAWDGLVRAQALLGGDSCIGRRVYPLLAQAGFGDVRVSPRLVYADGSLPEVAEAFVRKIIVPMVAGARQAALREGLADAAAFDAGLADLMRTAEPDGTFNYTFFKGTARK</sequence>
<organism evidence="3">
    <name type="scientific">hydrocarbon metagenome</name>
    <dbReference type="NCBI Taxonomy" id="938273"/>
    <lineage>
        <taxon>unclassified sequences</taxon>
        <taxon>metagenomes</taxon>
        <taxon>ecological metagenomes</taxon>
    </lineage>
</organism>
<evidence type="ECO:0000313" key="3">
    <source>
        <dbReference type="EMBL" id="KUG28176.1"/>
    </source>
</evidence>
<protein>
    <submittedName>
        <fullName evidence="3">Methyltransferase</fullName>
    </submittedName>
</protein>
<dbReference type="GO" id="GO:0032259">
    <property type="term" value="P:methylation"/>
    <property type="evidence" value="ECO:0007669"/>
    <property type="project" value="UniProtKB-KW"/>
</dbReference>
<proteinExistence type="predicted"/>
<dbReference type="InterPro" id="IPR013216">
    <property type="entry name" value="Methyltransf_11"/>
</dbReference>
<dbReference type="SUPFAM" id="SSF53335">
    <property type="entry name" value="S-adenosyl-L-methionine-dependent methyltransferases"/>
    <property type="match status" value="1"/>
</dbReference>
<dbReference type="InterPro" id="IPR029063">
    <property type="entry name" value="SAM-dependent_MTases_sf"/>
</dbReference>